<accession>A0A4C1Z5R3</accession>
<proteinExistence type="predicted"/>
<organism evidence="1 2">
    <name type="scientific">Eumeta variegata</name>
    <name type="common">Bagworm moth</name>
    <name type="synonym">Eumeta japonica</name>
    <dbReference type="NCBI Taxonomy" id="151549"/>
    <lineage>
        <taxon>Eukaryota</taxon>
        <taxon>Metazoa</taxon>
        <taxon>Ecdysozoa</taxon>
        <taxon>Arthropoda</taxon>
        <taxon>Hexapoda</taxon>
        <taxon>Insecta</taxon>
        <taxon>Pterygota</taxon>
        <taxon>Neoptera</taxon>
        <taxon>Endopterygota</taxon>
        <taxon>Lepidoptera</taxon>
        <taxon>Glossata</taxon>
        <taxon>Ditrysia</taxon>
        <taxon>Tineoidea</taxon>
        <taxon>Psychidae</taxon>
        <taxon>Oiketicinae</taxon>
        <taxon>Eumeta</taxon>
    </lineage>
</organism>
<protein>
    <submittedName>
        <fullName evidence="1">Uncharacterized protein</fullName>
    </submittedName>
</protein>
<comment type="caution">
    <text evidence="1">The sequence shown here is derived from an EMBL/GenBank/DDBJ whole genome shotgun (WGS) entry which is preliminary data.</text>
</comment>
<evidence type="ECO:0000313" key="2">
    <source>
        <dbReference type="Proteomes" id="UP000299102"/>
    </source>
</evidence>
<reference evidence="1 2" key="1">
    <citation type="journal article" date="2019" name="Commun. Biol.">
        <title>The bagworm genome reveals a unique fibroin gene that provides high tensile strength.</title>
        <authorList>
            <person name="Kono N."/>
            <person name="Nakamura H."/>
            <person name="Ohtoshi R."/>
            <person name="Tomita M."/>
            <person name="Numata K."/>
            <person name="Arakawa K."/>
        </authorList>
    </citation>
    <scope>NUCLEOTIDE SEQUENCE [LARGE SCALE GENOMIC DNA]</scope>
</reference>
<name>A0A4C1Z5R3_EUMVA</name>
<sequence length="112" mass="12937">MQKNACSHEYVDPKIALQMPTSSPHCSNLEDYSMRGIQDMRTQHAPGHLPGNGERQQSNLLRHCGKQVSGRRGQVPLPPWTWDKLSQIDPSRYPDENFRFGPRFRIRSGYRC</sequence>
<dbReference type="AlphaFoldDB" id="A0A4C1Z5R3"/>
<dbReference type="OrthoDB" id="10589958at2759"/>
<evidence type="ECO:0000313" key="1">
    <source>
        <dbReference type="EMBL" id="GBP81945.1"/>
    </source>
</evidence>
<dbReference type="Proteomes" id="UP000299102">
    <property type="component" value="Unassembled WGS sequence"/>
</dbReference>
<keyword evidence="2" id="KW-1185">Reference proteome</keyword>
<dbReference type="EMBL" id="BGZK01001539">
    <property type="protein sequence ID" value="GBP81945.1"/>
    <property type="molecule type" value="Genomic_DNA"/>
</dbReference>
<gene>
    <name evidence="1" type="ORF">EVAR_26458_1</name>
</gene>